<dbReference type="Proteomes" id="UP000677228">
    <property type="component" value="Unassembled WGS sequence"/>
</dbReference>
<dbReference type="AlphaFoldDB" id="A0A8S2G9E2"/>
<feature type="transmembrane region" description="Helical" evidence="1">
    <location>
        <begin position="62"/>
        <end position="80"/>
    </location>
</feature>
<protein>
    <submittedName>
        <fullName evidence="2">Uncharacterized protein</fullName>
    </submittedName>
</protein>
<keyword evidence="1" id="KW-1133">Transmembrane helix</keyword>
<reference evidence="2" key="1">
    <citation type="submission" date="2021-02" db="EMBL/GenBank/DDBJ databases">
        <authorList>
            <person name="Nowell W R."/>
        </authorList>
    </citation>
    <scope>NUCLEOTIDE SEQUENCE</scope>
</reference>
<proteinExistence type="predicted"/>
<feature type="transmembrane region" description="Helical" evidence="1">
    <location>
        <begin position="25"/>
        <end position="50"/>
    </location>
</feature>
<feature type="non-terminal residue" evidence="2">
    <location>
        <position position="1"/>
    </location>
</feature>
<name>A0A8S2G9E2_9BILA</name>
<accession>A0A8S2G9E2</accession>
<evidence type="ECO:0000313" key="4">
    <source>
        <dbReference type="Proteomes" id="UP000677228"/>
    </source>
</evidence>
<feature type="transmembrane region" description="Helical" evidence="1">
    <location>
        <begin position="123"/>
        <end position="141"/>
    </location>
</feature>
<evidence type="ECO:0000313" key="3">
    <source>
        <dbReference type="EMBL" id="CAF4475675.1"/>
    </source>
</evidence>
<dbReference type="EMBL" id="CAJOBA010088929">
    <property type="protein sequence ID" value="CAF4475675.1"/>
    <property type="molecule type" value="Genomic_DNA"/>
</dbReference>
<dbReference type="Proteomes" id="UP000682733">
    <property type="component" value="Unassembled WGS sequence"/>
</dbReference>
<comment type="caution">
    <text evidence="2">The sequence shown here is derived from an EMBL/GenBank/DDBJ whole genome shotgun (WGS) entry which is preliminary data.</text>
</comment>
<keyword evidence="1" id="KW-0812">Transmembrane</keyword>
<gene>
    <name evidence="2" type="ORF">OVA965_LOCUS44235</name>
    <name evidence="3" type="ORF">TMI583_LOCUS46907</name>
</gene>
<sequence length="164" mass="18977">SAGILHCIVGDSQNSEPHWLSTLRLILSVMDVGLTSNIAISFMFCGLCDLNVLNPKLTFTKILVLFTFLLIFIAWTVAIIDQWQYAVKILYDYTVAICSSVVFANDICTWEGPFWAQYFSGEFIWFILSDLSVYFLYRYVVQSQKQESDEKNYMKKHVSDDFKF</sequence>
<evidence type="ECO:0000256" key="1">
    <source>
        <dbReference type="SAM" id="Phobius"/>
    </source>
</evidence>
<keyword evidence="1" id="KW-0472">Membrane</keyword>
<evidence type="ECO:0000313" key="2">
    <source>
        <dbReference type="EMBL" id="CAF1640203.1"/>
    </source>
</evidence>
<organism evidence="2 4">
    <name type="scientific">Didymodactylos carnosus</name>
    <dbReference type="NCBI Taxonomy" id="1234261"/>
    <lineage>
        <taxon>Eukaryota</taxon>
        <taxon>Metazoa</taxon>
        <taxon>Spiralia</taxon>
        <taxon>Gnathifera</taxon>
        <taxon>Rotifera</taxon>
        <taxon>Eurotatoria</taxon>
        <taxon>Bdelloidea</taxon>
        <taxon>Philodinida</taxon>
        <taxon>Philodinidae</taxon>
        <taxon>Didymodactylos</taxon>
    </lineage>
</organism>
<dbReference type="EMBL" id="CAJNOK010062151">
    <property type="protein sequence ID" value="CAF1640203.1"/>
    <property type="molecule type" value="Genomic_DNA"/>
</dbReference>